<feature type="domain" description="Redoxin" evidence="6">
    <location>
        <begin position="16"/>
        <end position="162"/>
    </location>
</feature>
<dbReference type="InterPro" id="IPR050924">
    <property type="entry name" value="Peroxiredoxin_BCP/PrxQ"/>
</dbReference>
<proteinExistence type="predicted"/>
<dbReference type="RefSeq" id="WP_054615273.1">
    <property type="nucleotide sequence ID" value="NZ_CP101125.1"/>
</dbReference>
<keyword evidence="1" id="KW-0575">Peroxidase</keyword>
<dbReference type="CDD" id="cd03017">
    <property type="entry name" value="PRX_BCP"/>
    <property type="match status" value="1"/>
</dbReference>
<dbReference type="InterPro" id="IPR013740">
    <property type="entry name" value="Redoxin"/>
</dbReference>
<dbReference type="PANTHER" id="PTHR42801">
    <property type="entry name" value="THIOREDOXIN-DEPENDENT PEROXIDE REDUCTASE"/>
    <property type="match status" value="1"/>
</dbReference>
<sequence length="179" mass="19407">MNINLPIDHSTNVLIGRRLPAISLPCTTGMDIDLTSLSGWCVIFIYPRTGNPNETAPEGLSEIPGARGCTPQACGFRDSRDQLVDSGFLNVFGLSTQASAYQQELVQRMSLNYSLLSDPHCKLASSLGLKTFDVEGQTFYARITLIIHDGLVVNTFEDIQDPGANATEVLTWIAQSGEA</sequence>
<keyword evidence="5" id="KW-0676">Redox-active center</keyword>
<evidence type="ECO:0000313" key="7">
    <source>
        <dbReference type="EMBL" id="UTO17606.1"/>
    </source>
</evidence>
<evidence type="ECO:0000256" key="5">
    <source>
        <dbReference type="ARBA" id="ARBA00023284"/>
    </source>
</evidence>
<dbReference type="Gene3D" id="3.40.30.10">
    <property type="entry name" value="Glutaredoxin"/>
    <property type="match status" value="1"/>
</dbReference>
<evidence type="ECO:0000256" key="1">
    <source>
        <dbReference type="ARBA" id="ARBA00022559"/>
    </source>
</evidence>
<evidence type="ECO:0000313" key="8">
    <source>
        <dbReference type="Proteomes" id="UP001059607"/>
    </source>
</evidence>
<keyword evidence="8" id="KW-1185">Reference proteome</keyword>
<dbReference type="Proteomes" id="UP001059607">
    <property type="component" value="Chromosome"/>
</dbReference>
<organism evidence="7 8">
    <name type="scientific">Pseudomonas nunensis</name>
    <dbReference type="NCBI Taxonomy" id="2961896"/>
    <lineage>
        <taxon>Bacteria</taxon>
        <taxon>Pseudomonadati</taxon>
        <taxon>Pseudomonadota</taxon>
        <taxon>Gammaproteobacteria</taxon>
        <taxon>Pseudomonadales</taxon>
        <taxon>Pseudomonadaceae</taxon>
        <taxon>Pseudomonas</taxon>
    </lineage>
</organism>
<accession>A0ABY5EQF0</accession>
<evidence type="ECO:0000256" key="3">
    <source>
        <dbReference type="ARBA" id="ARBA00023002"/>
    </source>
</evidence>
<evidence type="ECO:0000256" key="2">
    <source>
        <dbReference type="ARBA" id="ARBA00022862"/>
    </source>
</evidence>
<protein>
    <submittedName>
        <fullName evidence="7">Peroxiredoxin</fullName>
    </submittedName>
</protein>
<dbReference type="EMBL" id="CP101125">
    <property type="protein sequence ID" value="UTO17606.1"/>
    <property type="molecule type" value="Genomic_DNA"/>
</dbReference>
<keyword evidence="2" id="KW-0049">Antioxidant</keyword>
<reference evidence="7" key="1">
    <citation type="submission" date="2022-07" db="EMBL/GenBank/DDBJ databases">
        <title>Pseudomonas nunamit sp. nov. an antifungal species isolated from Greenland.</title>
        <authorList>
            <person name="Ntana F."/>
            <person name="Hennessy R.C."/>
            <person name="Zervas A."/>
            <person name="Stougaard P."/>
        </authorList>
    </citation>
    <scope>NUCLEOTIDE SEQUENCE</scope>
    <source>
        <strain evidence="7">In5</strain>
    </source>
</reference>
<evidence type="ECO:0000256" key="4">
    <source>
        <dbReference type="ARBA" id="ARBA00023157"/>
    </source>
</evidence>
<dbReference type="InterPro" id="IPR036249">
    <property type="entry name" value="Thioredoxin-like_sf"/>
</dbReference>
<evidence type="ECO:0000259" key="6">
    <source>
        <dbReference type="Pfam" id="PF08534"/>
    </source>
</evidence>
<keyword evidence="3" id="KW-0560">Oxidoreductase</keyword>
<dbReference type="SUPFAM" id="SSF52833">
    <property type="entry name" value="Thioredoxin-like"/>
    <property type="match status" value="1"/>
</dbReference>
<name>A0ABY5EQF0_9PSED</name>
<dbReference type="PANTHER" id="PTHR42801:SF21">
    <property type="entry name" value="BCPB PROTEIN"/>
    <property type="match status" value="1"/>
</dbReference>
<keyword evidence="4" id="KW-1015">Disulfide bond</keyword>
<gene>
    <name evidence="7" type="ORF">NK667_15025</name>
</gene>
<dbReference type="Pfam" id="PF08534">
    <property type="entry name" value="Redoxin"/>
    <property type="match status" value="1"/>
</dbReference>